<dbReference type="KEGG" id="kmn:HW532_19975"/>
<proteinExistence type="predicted"/>
<protein>
    <recommendedName>
        <fullName evidence="4">Lipoprotein</fullName>
    </recommendedName>
</protein>
<dbReference type="Proteomes" id="UP000593594">
    <property type="component" value="Chromosome"/>
</dbReference>
<feature type="chain" id="PRO_5032379923" description="Lipoprotein" evidence="1">
    <location>
        <begin position="22"/>
        <end position="67"/>
    </location>
</feature>
<dbReference type="AlphaFoldDB" id="A0A7S8C7H5"/>
<reference evidence="2 3" key="1">
    <citation type="submission" date="2020-06" db="EMBL/GenBank/DDBJ databases">
        <title>Genome sequence of 2 isolates from Red Sea Mangroves.</title>
        <authorList>
            <person name="Sefrji F."/>
            <person name="Michoud G."/>
            <person name="Merlino G."/>
            <person name="Daffonchio D."/>
        </authorList>
    </citation>
    <scope>NUCLEOTIDE SEQUENCE [LARGE SCALE GENOMIC DNA]</scope>
    <source>
        <strain evidence="2 3">R1DC25</strain>
    </source>
</reference>
<dbReference type="EMBL" id="CP058214">
    <property type="protein sequence ID" value="QPC44777.1"/>
    <property type="molecule type" value="Genomic_DNA"/>
</dbReference>
<name>A0A7S8C7H5_9HYPH</name>
<gene>
    <name evidence="2" type="ORF">HW532_19975</name>
</gene>
<feature type="signal peptide" evidence="1">
    <location>
        <begin position="1"/>
        <end position="21"/>
    </location>
</feature>
<evidence type="ECO:0000313" key="3">
    <source>
        <dbReference type="Proteomes" id="UP000593594"/>
    </source>
</evidence>
<dbReference type="PROSITE" id="PS51257">
    <property type="entry name" value="PROKAR_LIPOPROTEIN"/>
    <property type="match status" value="1"/>
</dbReference>
<evidence type="ECO:0000256" key="1">
    <source>
        <dbReference type="SAM" id="SignalP"/>
    </source>
</evidence>
<sequence length="67" mass="7079">MVSARALTAAALIAALGLSVAGCREAELDKTVSIEKGHYTGPRNPPLSEATLDELRQRQKLQSSSSL</sequence>
<accession>A0A7S8C7H5</accession>
<evidence type="ECO:0000313" key="2">
    <source>
        <dbReference type="EMBL" id="QPC44777.1"/>
    </source>
</evidence>
<dbReference type="RefSeq" id="WP_213162146.1">
    <property type="nucleotide sequence ID" value="NZ_CP058214.1"/>
</dbReference>
<evidence type="ECO:0008006" key="4">
    <source>
        <dbReference type="Google" id="ProtNLM"/>
    </source>
</evidence>
<keyword evidence="3" id="KW-1185">Reference proteome</keyword>
<keyword evidence="1" id="KW-0732">Signal</keyword>
<organism evidence="2 3">
    <name type="scientific">Kaustia mangrovi</name>
    <dbReference type="NCBI Taxonomy" id="2593653"/>
    <lineage>
        <taxon>Bacteria</taxon>
        <taxon>Pseudomonadati</taxon>
        <taxon>Pseudomonadota</taxon>
        <taxon>Alphaproteobacteria</taxon>
        <taxon>Hyphomicrobiales</taxon>
        <taxon>Parvibaculaceae</taxon>
        <taxon>Kaustia</taxon>
    </lineage>
</organism>